<proteinExistence type="predicted"/>
<accession>A0A1V2GYY3</accession>
<name>A0A1V2GYY3_9PROT</name>
<evidence type="ECO:0000313" key="5">
    <source>
        <dbReference type="Proteomes" id="UP000188879"/>
    </source>
</evidence>
<dbReference type="PANTHER" id="PTHR48081">
    <property type="entry name" value="AB HYDROLASE SUPERFAMILY PROTEIN C4A8.06C"/>
    <property type="match status" value="1"/>
</dbReference>
<sequence length="376" mass="39764">MIKLTRRAGLMLPLGLMAACAAQPEMLPPADPTGRAEPEMRALLDSLQSLRGKPIETLSPAEARLQPGMADAVKARLRQLGRPVAPRPVPVVQDIEIPGNGGPLAARVYIPAEPPRAGQPARPLMPLIVYYHGGGFVIGSLDAYDASARALAMESQAVVIAVHYRQAPENKFPAAHEDAYVAYRWALQNAAQFGADLTRVAVVGESAGGNLAINVAMAARESRAPLPVAMGLIYPVAGTDMTTPSYQANANAKPLNAAMMRWFMGHYTSLPAEAQDTRLNVYGRAELTGLPKAIIITAGIDPLQSDGMLLAQRLQASGVSVVAQDYPTVTHEFFGVDPTLLATAGAAQRFMAGELRSAFALPAPAVVAPVATRRGR</sequence>
<gene>
    <name evidence="4" type="ORF">BKE38_18330</name>
</gene>
<dbReference type="InterPro" id="IPR013094">
    <property type="entry name" value="AB_hydrolase_3"/>
</dbReference>
<dbReference type="AlphaFoldDB" id="A0A1V2GYY3"/>
<evidence type="ECO:0000313" key="4">
    <source>
        <dbReference type="EMBL" id="ONG50483.1"/>
    </source>
</evidence>
<dbReference type="GO" id="GO:0016787">
    <property type="term" value="F:hydrolase activity"/>
    <property type="evidence" value="ECO:0007669"/>
    <property type="project" value="UniProtKB-KW"/>
</dbReference>
<dbReference type="Gene3D" id="3.40.50.1820">
    <property type="entry name" value="alpha/beta hydrolase"/>
    <property type="match status" value="1"/>
</dbReference>
<reference evidence="4 5" key="1">
    <citation type="submission" date="2016-10" db="EMBL/GenBank/DDBJ databases">
        <title>Draft Genome sequence of Roseomonas sp. strain M3.</title>
        <authorList>
            <person name="Subhash Y."/>
            <person name="Lee S."/>
        </authorList>
    </citation>
    <scope>NUCLEOTIDE SEQUENCE [LARGE SCALE GENOMIC DNA]</scope>
    <source>
        <strain evidence="4 5">M3</strain>
    </source>
</reference>
<dbReference type="EMBL" id="MLCO01000188">
    <property type="protein sequence ID" value="ONG50483.1"/>
    <property type="molecule type" value="Genomic_DNA"/>
</dbReference>
<organism evidence="4 5">
    <name type="scientific">Teichococcus deserti</name>
    <dbReference type="NCBI Taxonomy" id="1817963"/>
    <lineage>
        <taxon>Bacteria</taxon>
        <taxon>Pseudomonadati</taxon>
        <taxon>Pseudomonadota</taxon>
        <taxon>Alphaproteobacteria</taxon>
        <taxon>Acetobacterales</taxon>
        <taxon>Roseomonadaceae</taxon>
        <taxon>Roseomonas</taxon>
    </lineage>
</organism>
<keyword evidence="2" id="KW-0732">Signal</keyword>
<protein>
    <submittedName>
        <fullName evidence="4">Lipase</fullName>
    </submittedName>
</protein>
<dbReference type="Pfam" id="PF07859">
    <property type="entry name" value="Abhydrolase_3"/>
    <property type="match status" value="1"/>
</dbReference>
<dbReference type="InterPro" id="IPR029058">
    <property type="entry name" value="AB_hydrolase_fold"/>
</dbReference>
<keyword evidence="5" id="KW-1185">Reference proteome</keyword>
<dbReference type="SUPFAM" id="SSF53474">
    <property type="entry name" value="alpha/beta-Hydrolases"/>
    <property type="match status" value="1"/>
</dbReference>
<feature type="chain" id="PRO_5012617970" evidence="2">
    <location>
        <begin position="22"/>
        <end position="376"/>
    </location>
</feature>
<keyword evidence="1" id="KW-0378">Hydrolase</keyword>
<evidence type="ECO:0000256" key="1">
    <source>
        <dbReference type="ARBA" id="ARBA00022801"/>
    </source>
</evidence>
<dbReference type="PANTHER" id="PTHR48081:SF8">
    <property type="entry name" value="ALPHA_BETA HYDROLASE FOLD-3 DOMAIN-CONTAINING PROTEIN-RELATED"/>
    <property type="match status" value="1"/>
</dbReference>
<evidence type="ECO:0000259" key="3">
    <source>
        <dbReference type="Pfam" id="PF07859"/>
    </source>
</evidence>
<dbReference type="Proteomes" id="UP000188879">
    <property type="component" value="Unassembled WGS sequence"/>
</dbReference>
<feature type="signal peptide" evidence="2">
    <location>
        <begin position="1"/>
        <end position="21"/>
    </location>
</feature>
<comment type="caution">
    <text evidence="4">The sequence shown here is derived from an EMBL/GenBank/DDBJ whole genome shotgun (WGS) entry which is preliminary data.</text>
</comment>
<dbReference type="InterPro" id="IPR050300">
    <property type="entry name" value="GDXG_lipolytic_enzyme"/>
</dbReference>
<dbReference type="PROSITE" id="PS51257">
    <property type="entry name" value="PROKAR_LIPOPROTEIN"/>
    <property type="match status" value="1"/>
</dbReference>
<dbReference type="OrthoDB" id="9806180at2"/>
<evidence type="ECO:0000256" key="2">
    <source>
        <dbReference type="SAM" id="SignalP"/>
    </source>
</evidence>
<feature type="domain" description="Alpha/beta hydrolase fold-3" evidence="3">
    <location>
        <begin position="128"/>
        <end position="334"/>
    </location>
</feature>
<dbReference type="RefSeq" id="WP_076958766.1">
    <property type="nucleotide sequence ID" value="NZ_MLCO01000188.1"/>
</dbReference>